<proteinExistence type="predicted"/>
<dbReference type="Proteomes" id="UP000314294">
    <property type="component" value="Unassembled WGS sequence"/>
</dbReference>
<comment type="caution">
    <text evidence="2">The sequence shown here is derived from an EMBL/GenBank/DDBJ whole genome shotgun (WGS) entry which is preliminary data.</text>
</comment>
<accession>A0A4Z2EVX3</accession>
<reference evidence="2 3" key="1">
    <citation type="submission" date="2019-03" db="EMBL/GenBank/DDBJ databases">
        <title>First draft genome of Liparis tanakae, snailfish: a comprehensive survey of snailfish specific genes.</title>
        <authorList>
            <person name="Kim W."/>
            <person name="Song I."/>
            <person name="Jeong J.-H."/>
            <person name="Kim D."/>
            <person name="Kim S."/>
            <person name="Ryu S."/>
            <person name="Song J.Y."/>
            <person name="Lee S.K."/>
        </authorList>
    </citation>
    <scope>NUCLEOTIDE SEQUENCE [LARGE SCALE GENOMIC DNA]</scope>
    <source>
        <tissue evidence="2">Muscle</tissue>
    </source>
</reference>
<dbReference type="AlphaFoldDB" id="A0A4Z2EVX3"/>
<evidence type="ECO:0000256" key="1">
    <source>
        <dbReference type="SAM" id="MobiDB-lite"/>
    </source>
</evidence>
<evidence type="ECO:0000313" key="2">
    <source>
        <dbReference type="EMBL" id="TNN33106.1"/>
    </source>
</evidence>
<dbReference type="EMBL" id="SRLO01002356">
    <property type="protein sequence ID" value="TNN33106.1"/>
    <property type="molecule type" value="Genomic_DNA"/>
</dbReference>
<keyword evidence="3" id="KW-1185">Reference proteome</keyword>
<protein>
    <submittedName>
        <fullName evidence="2">Uncharacterized protein</fullName>
    </submittedName>
</protein>
<feature type="region of interest" description="Disordered" evidence="1">
    <location>
        <begin position="1"/>
        <end position="80"/>
    </location>
</feature>
<organism evidence="2 3">
    <name type="scientific">Liparis tanakae</name>
    <name type="common">Tanaka's snailfish</name>
    <dbReference type="NCBI Taxonomy" id="230148"/>
    <lineage>
        <taxon>Eukaryota</taxon>
        <taxon>Metazoa</taxon>
        <taxon>Chordata</taxon>
        <taxon>Craniata</taxon>
        <taxon>Vertebrata</taxon>
        <taxon>Euteleostomi</taxon>
        <taxon>Actinopterygii</taxon>
        <taxon>Neopterygii</taxon>
        <taxon>Teleostei</taxon>
        <taxon>Neoteleostei</taxon>
        <taxon>Acanthomorphata</taxon>
        <taxon>Eupercaria</taxon>
        <taxon>Perciformes</taxon>
        <taxon>Cottioidei</taxon>
        <taxon>Cottales</taxon>
        <taxon>Liparidae</taxon>
        <taxon>Liparis</taxon>
    </lineage>
</organism>
<evidence type="ECO:0000313" key="3">
    <source>
        <dbReference type="Proteomes" id="UP000314294"/>
    </source>
</evidence>
<sequence length="136" mass="14858">MKSPLAAGGGRETGRPHPATGRPHPATGRPHPATGQLRREARDSPGTMRRFPVCAFQQFSRSRRHDGAVGPSQEDSLRFHGRARQPIVARMGGGASGEAALNWSEPQCSTGPMSYSEYRYVEAYRAMPVNHFQMIG</sequence>
<gene>
    <name evidence="2" type="ORF">EYF80_056732</name>
</gene>
<name>A0A4Z2EVX3_9TELE</name>